<organism evidence="2 3">
    <name type="scientific">Microseira wollei NIES-4236</name>
    <dbReference type="NCBI Taxonomy" id="2530354"/>
    <lineage>
        <taxon>Bacteria</taxon>
        <taxon>Bacillati</taxon>
        <taxon>Cyanobacteriota</taxon>
        <taxon>Cyanophyceae</taxon>
        <taxon>Oscillatoriophycideae</taxon>
        <taxon>Aerosakkonematales</taxon>
        <taxon>Aerosakkonemataceae</taxon>
        <taxon>Microseira</taxon>
    </lineage>
</organism>
<evidence type="ECO:0000256" key="1">
    <source>
        <dbReference type="SAM" id="SignalP"/>
    </source>
</evidence>
<keyword evidence="3" id="KW-1185">Reference proteome</keyword>
<dbReference type="Proteomes" id="UP001050975">
    <property type="component" value="Unassembled WGS sequence"/>
</dbReference>
<name>A0AAV3XAT5_9CYAN</name>
<proteinExistence type="predicted"/>
<feature type="signal peptide" evidence="1">
    <location>
        <begin position="1"/>
        <end position="28"/>
    </location>
</feature>
<sequence>MLNTKFVAISALLATSVSTSLVTLPALANYGEISRDRTTEAFRQNTPTFLIAQSRRSFTVTKTWSDSIYIKSSATGNVYDVYYAGRIGAEVGDTVTVIIDKDDKWITIINERTGQSAAVTSVRRV</sequence>
<keyword evidence="1" id="KW-0732">Signal</keyword>
<gene>
    <name evidence="2" type="ORF">MiSe_47500</name>
</gene>
<evidence type="ECO:0000313" key="3">
    <source>
        <dbReference type="Proteomes" id="UP001050975"/>
    </source>
</evidence>
<dbReference type="RefSeq" id="WP_226585694.1">
    <property type="nucleotide sequence ID" value="NZ_BLAY01000079.1"/>
</dbReference>
<accession>A0AAV3XAT5</accession>
<reference evidence="2" key="1">
    <citation type="submission" date="2019-10" db="EMBL/GenBank/DDBJ databases">
        <title>Draft genome sequece of Microseira wollei NIES-4236.</title>
        <authorList>
            <person name="Yamaguchi H."/>
            <person name="Suzuki S."/>
            <person name="Kawachi M."/>
        </authorList>
    </citation>
    <scope>NUCLEOTIDE SEQUENCE</scope>
    <source>
        <strain evidence="2">NIES-4236</strain>
    </source>
</reference>
<evidence type="ECO:0008006" key="4">
    <source>
        <dbReference type="Google" id="ProtNLM"/>
    </source>
</evidence>
<evidence type="ECO:0000313" key="2">
    <source>
        <dbReference type="EMBL" id="GET39977.1"/>
    </source>
</evidence>
<dbReference type="AlphaFoldDB" id="A0AAV3XAT5"/>
<protein>
    <recommendedName>
        <fullName evidence="4">SH3b domain-containing protein</fullName>
    </recommendedName>
</protein>
<comment type="caution">
    <text evidence="2">The sequence shown here is derived from an EMBL/GenBank/DDBJ whole genome shotgun (WGS) entry which is preliminary data.</text>
</comment>
<dbReference type="EMBL" id="BLAY01000079">
    <property type="protein sequence ID" value="GET39977.1"/>
    <property type="molecule type" value="Genomic_DNA"/>
</dbReference>
<feature type="chain" id="PRO_5043685658" description="SH3b domain-containing protein" evidence="1">
    <location>
        <begin position="29"/>
        <end position="125"/>
    </location>
</feature>